<accession>A0A1X2H701</accession>
<dbReference type="STRING" id="13706.A0A1X2H701"/>
<sequence length="296" mass="33384">MSERVYIVGGTGDIGSLAAKDLIKHNVPVTVLARDPEKAQKLFPGAGDLLRVVKGDYDDLETFEKTVQGHSRMFLLVKDMFNMPKIKQALAERAYAAGVKQIVDISSRFATFPYRSSFIGHMHRQSEEAMLAIPNRGRLVCLRPSKFMTNHFWFAKPMIQNANVLADILDLDAYDEYISTWDIAELASIVLRDDIEKHQDLCYELIGDSVTTRERAAVFSKVLGREIAPKQVAPEEQYKQAAQHMPHCMAIDLIHVRCNRPKSPALSVVLGRQPESFEDWVTRNKAAFESSESFAL</sequence>
<keyword evidence="3" id="KW-1185">Reference proteome</keyword>
<dbReference type="PANTHER" id="PTHR43162">
    <property type="match status" value="1"/>
</dbReference>
<dbReference type="OMA" id="GWASNND"/>
<dbReference type="InterPro" id="IPR016040">
    <property type="entry name" value="NAD(P)-bd_dom"/>
</dbReference>
<dbReference type="PANTHER" id="PTHR43162:SF1">
    <property type="entry name" value="PRESTALK A DIFFERENTIATION PROTEIN A"/>
    <property type="match status" value="1"/>
</dbReference>
<evidence type="ECO:0000313" key="2">
    <source>
        <dbReference type="EMBL" id="ORY94221.1"/>
    </source>
</evidence>
<dbReference type="SUPFAM" id="SSF51735">
    <property type="entry name" value="NAD(P)-binding Rossmann-fold domains"/>
    <property type="match status" value="1"/>
</dbReference>
<dbReference type="Pfam" id="PF13460">
    <property type="entry name" value="NAD_binding_10"/>
    <property type="match status" value="1"/>
</dbReference>
<evidence type="ECO:0000313" key="3">
    <source>
        <dbReference type="Proteomes" id="UP000242180"/>
    </source>
</evidence>
<dbReference type="InterPro" id="IPR051604">
    <property type="entry name" value="Ergot_Alk_Oxidoreductase"/>
</dbReference>
<dbReference type="Proteomes" id="UP000242180">
    <property type="component" value="Unassembled WGS sequence"/>
</dbReference>
<comment type="caution">
    <text evidence="2">The sequence shown here is derived from an EMBL/GenBank/DDBJ whole genome shotgun (WGS) entry which is preliminary data.</text>
</comment>
<dbReference type="AlphaFoldDB" id="A0A1X2H701"/>
<feature type="domain" description="NAD(P)-binding" evidence="1">
    <location>
        <begin position="9"/>
        <end position="111"/>
    </location>
</feature>
<reference evidence="2 3" key="1">
    <citation type="submission" date="2016-07" db="EMBL/GenBank/DDBJ databases">
        <title>Pervasive Adenine N6-methylation of Active Genes in Fungi.</title>
        <authorList>
            <consortium name="DOE Joint Genome Institute"/>
            <person name="Mondo S.J."/>
            <person name="Dannebaum R.O."/>
            <person name="Kuo R.C."/>
            <person name="Labutti K."/>
            <person name="Haridas S."/>
            <person name="Kuo A."/>
            <person name="Salamov A."/>
            <person name="Ahrendt S.R."/>
            <person name="Lipzen A."/>
            <person name="Sullivan W."/>
            <person name="Andreopoulos W.B."/>
            <person name="Clum A."/>
            <person name="Lindquist E."/>
            <person name="Daum C."/>
            <person name="Ramamoorthy G.K."/>
            <person name="Gryganskyi A."/>
            <person name="Culley D."/>
            <person name="Magnuson J.K."/>
            <person name="James T.Y."/>
            <person name="O'Malley M.A."/>
            <person name="Stajich J.E."/>
            <person name="Spatafora J.W."/>
            <person name="Visel A."/>
            <person name="Grigoriev I.V."/>
        </authorList>
    </citation>
    <scope>NUCLEOTIDE SEQUENCE [LARGE SCALE GENOMIC DNA]</scope>
    <source>
        <strain evidence="2 3">NRRL 2496</strain>
    </source>
</reference>
<proteinExistence type="predicted"/>
<dbReference type="OrthoDB" id="10254221at2759"/>
<evidence type="ECO:0000259" key="1">
    <source>
        <dbReference type="Pfam" id="PF13460"/>
    </source>
</evidence>
<name>A0A1X2H701_SYNRA</name>
<dbReference type="EMBL" id="MCGN01000008">
    <property type="protein sequence ID" value="ORY94221.1"/>
    <property type="molecule type" value="Genomic_DNA"/>
</dbReference>
<gene>
    <name evidence="2" type="ORF">BCR43DRAFT_496070</name>
</gene>
<dbReference type="InterPro" id="IPR036291">
    <property type="entry name" value="NAD(P)-bd_dom_sf"/>
</dbReference>
<dbReference type="InParanoid" id="A0A1X2H701"/>
<organism evidence="2 3">
    <name type="scientific">Syncephalastrum racemosum</name>
    <name type="common">Filamentous fungus</name>
    <dbReference type="NCBI Taxonomy" id="13706"/>
    <lineage>
        <taxon>Eukaryota</taxon>
        <taxon>Fungi</taxon>
        <taxon>Fungi incertae sedis</taxon>
        <taxon>Mucoromycota</taxon>
        <taxon>Mucoromycotina</taxon>
        <taxon>Mucoromycetes</taxon>
        <taxon>Mucorales</taxon>
        <taxon>Syncephalastraceae</taxon>
        <taxon>Syncephalastrum</taxon>
    </lineage>
</organism>
<dbReference type="Gene3D" id="3.40.50.720">
    <property type="entry name" value="NAD(P)-binding Rossmann-like Domain"/>
    <property type="match status" value="1"/>
</dbReference>
<protein>
    <recommendedName>
        <fullName evidence="1">NAD(P)-binding domain-containing protein</fullName>
    </recommendedName>
</protein>